<accession>A0A445AZN8</accession>
<feature type="compositionally biased region" description="Basic and acidic residues" evidence="1">
    <location>
        <begin position="48"/>
        <end position="59"/>
    </location>
</feature>
<evidence type="ECO:0000256" key="1">
    <source>
        <dbReference type="SAM" id="MobiDB-lite"/>
    </source>
</evidence>
<feature type="compositionally biased region" description="Acidic residues" evidence="1">
    <location>
        <begin position="36"/>
        <end position="47"/>
    </location>
</feature>
<name>A0A445AZN8_ARAHY</name>
<protein>
    <submittedName>
        <fullName evidence="2">Uncharacterized protein</fullName>
    </submittedName>
</protein>
<feature type="region of interest" description="Disordered" evidence="1">
    <location>
        <begin position="1"/>
        <end position="93"/>
    </location>
</feature>
<feature type="region of interest" description="Disordered" evidence="1">
    <location>
        <begin position="113"/>
        <end position="175"/>
    </location>
</feature>
<comment type="caution">
    <text evidence="2">The sequence shown here is derived from an EMBL/GenBank/DDBJ whole genome shotgun (WGS) entry which is preliminary data.</text>
</comment>
<evidence type="ECO:0000313" key="3">
    <source>
        <dbReference type="Proteomes" id="UP000289738"/>
    </source>
</evidence>
<feature type="compositionally biased region" description="Polar residues" evidence="1">
    <location>
        <begin position="62"/>
        <end position="76"/>
    </location>
</feature>
<dbReference type="AlphaFoldDB" id="A0A445AZN8"/>
<feature type="compositionally biased region" description="Polar residues" evidence="1">
    <location>
        <begin position="145"/>
        <end position="175"/>
    </location>
</feature>
<reference evidence="2 3" key="1">
    <citation type="submission" date="2019-01" db="EMBL/GenBank/DDBJ databases">
        <title>Sequencing of cultivated peanut Arachis hypogaea provides insights into genome evolution and oil improvement.</title>
        <authorList>
            <person name="Chen X."/>
        </authorList>
    </citation>
    <scope>NUCLEOTIDE SEQUENCE [LARGE SCALE GENOMIC DNA]</scope>
    <source>
        <strain evidence="3">cv. Fuhuasheng</strain>
        <tissue evidence="2">Leaves</tissue>
    </source>
</reference>
<gene>
    <name evidence="2" type="ORF">Ahy_B01g056837</name>
</gene>
<sequence length="175" mass="19311">MDSDEDMHDTNDLESLDDDYYSGGPEDAAMNYYSDYDQDADDYFNEADDPKRLESRHPEPSATHQTPEALSQSASSPFFPPHPPRPPLPPPTKLQIPAVLLIRDPASLPIRHPAALLSSRDHHRVEPASSSPNLDELAEPASHSPMEQSQSNSQPQDNAAQNSQTGSSRVFHSEV</sequence>
<keyword evidence="3" id="KW-1185">Reference proteome</keyword>
<feature type="compositionally biased region" description="Acidic residues" evidence="1">
    <location>
        <begin position="1"/>
        <end position="20"/>
    </location>
</feature>
<feature type="compositionally biased region" description="Pro residues" evidence="1">
    <location>
        <begin position="78"/>
        <end position="92"/>
    </location>
</feature>
<dbReference type="Proteomes" id="UP000289738">
    <property type="component" value="Chromosome B01"/>
</dbReference>
<dbReference type="EMBL" id="SDMP01000011">
    <property type="protein sequence ID" value="RYR31897.1"/>
    <property type="molecule type" value="Genomic_DNA"/>
</dbReference>
<proteinExistence type="predicted"/>
<evidence type="ECO:0000313" key="2">
    <source>
        <dbReference type="EMBL" id="RYR31897.1"/>
    </source>
</evidence>
<organism evidence="2 3">
    <name type="scientific">Arachis hypogaea</name>
    <name type="common">Peanut</name>
    <dbReference type="NCBI Taxonomy" id="3818"/>
    <lineage>
        <taxon>Eukaryota</taxon>
        <taxon>Viridiplantae</taxon>
        <taxon>Streptophyta</taxon>
        <taxon>Embryophyta</taxon>
        <taxon>Tracheophyta</taxon>
        <taxon>Spermatophyta</taxon>
        <taxon>Magnoliopsida</taxon>
        <taxon>eudicotyledons</taxon>
        <taxon>Gunneridae</taxon>
        <taxon>Pentapetalae</taxon>
        <taxon>rosids</taxon>
        <taxon>fabids</taxon>
        <taxon>Fabales</taxon>
        <taxon>Fabaceae</taxon>
        <taxon>Papilionoideae</taxon>
        <taxon>50 kb inversion clade</taxon>
        <taxon>dalbergioids sensu lato</taxon>
        <taxon>Dalbergieae</taxon>
        <taxon>Pterocarpus clade</taxon>
        <taxon>Arachis</taxon>
    </lineage>
</organism>